<sequence length="166" mass="20294">MPSYTHKFHPMSMMMLLMSFSLILVLKLNYLNSTYWYSYILFLLMIGGVMILFLYLTSISNNELFIVNLKYYSNFFLKIWVMFFLIYILKLNLSYFNDNSLMLDNYPIHSIYKIEFTFLKNLFMNFYITIYMLFYLFIMMVSTVLICSKNCIPLRQMYNYEFFLKI</sequence>
<organism evidence="2">
    <name type="scientific">Zele chlorophthalmus</name>
    <name type="common">Braconid wasp</name>
    <name type="synonym">Bracon chlorophthalmus</name>
    <dbReference type="NCBI Taxonomy" id="1080924"/>
    <lineage>
        <taxon>Eukaryota</taxon>
        <taxon>Metazoa</taxon>
        <taxon>Ecdysozoa</taxon>
        <taxon>Arthropoda</taxon>
        <taxon>Hexapoda</taxon>
        <taxon>Insecta</taxon>
        <taxon>Pterygota</taxon>
        <taxon>Neoptera</taxon>
        <taxon>Endopterygota</taxon>
        <taxon>Hymenoptera</taxon>
        <taxon>Apocrita</taxon>
        <taxon>Ichneumonoidea</taxon>
        <taxon>Braconidae</taxon>
        <taxon>Zeleinae</taxon>
        <taxon>Zele</taxon>
    </lineage>
</organism>
<accession>A0A345X0P8</accession>
<feature type="transmembrane region" description="Helical" evidence="1">
    <location>
        <begin position="126"/>
        <end position="147"/>
    </location>
</feature>
<keyword evidence="1" id="KW-1133">Transmembrane helix</keyword>
<dbReference type="AlphaFoldDB" id="A0A345X0P8"/>
<keyword evidence="2" id="KW-0496">Mitochondrion</keyword>
<keyword evidence="1" id="KW-0812">Transmembrane</keyword>
<geneLocation type="mitochondrion" evidence="2"/>
<gene>
    <name evidence="2" type="primary">nad6</name>
</gene>
<name>A0A345X0P8_ZELCH</name>
<evidence type="ECO:0000313" key="2">
    <source>
        <dbReference type="EMBL" id="AXK15290.1"/>
    </source>
</evidence>
<feature type="transmembrane region" description="Helical" evidence="1">
    <location>
        <begin position="75"/>
        <end position="96"/>
    </location>
</feature>
<reference evidence="2" key="1">
    <citation type="submission" date="2018-01" db="EMBL/GenBank/DDBJ databases">
        <title>Mitochondrial Genomes of Zele cholophthalmus.</title>
        <authorList>
            <person name="Xu L."/>
        </authorList>
    </citation>
    <scope>NUCLEOTIDE SEQUENCE</scope>
</reference>
<proteinExistence type="predicted"/>
<evidence type="ECO:0000256" key="1">
    <source>
        <dbReference type="SAM" id="Phobius"/>
    </source>
</evidence>
<feature type="transmembrane region" description="Helical" evidence="1">
    <location>
        <begin position="36"/>
        <end position="55"/>
    </location>
</feature>
<keyword evidence="1" id="KW-0472">Membrane</keyword>
<dbReference type="EMBL" id="MG822749">
    <property type="protein sequence ID" value="AXK15290.1"/>
    <property type="molecule type" value="Genomic_DNA"/>
</dbReference>
<feature type="transmembrane region" description="Helical" evidence="1">
    <location>
        <begin position="12"/>
        <end position="30"/>
    </location>
</feature>
<protein>
    <submittedName>
        <fullName evidence="2">NADH dehydrogenase subunit 6</fullName>
    </submittedName>
</protein>